<dbReference type="SUPFAM" id="SSF56349">
    <property type="entry name" value="DNA breaking-rejoining enzymes"/>
    <property type="match status" value="1"/>
</dbReference>
<sequence length="376" mass="43330">MASIRKRVGKRRTSYEYTVSNMVNGESKPIKKGGFRTKKEAEIAAAEVEVQLAKGLAPATAARKIPFEQYFKEWIDIYKQPTVSPTTLNHYEYSLKAVKEHFSGIPIQSIKRPEYQKFLNWFGANKAKETVDKVHRHIRSCIQDAMEEQIIQIDFTRKTTPTWNVPAKKSIDKHLNFDESEQLLKALWSRVDKGQAYSLLILILTSGMRFGEAVGLTRKDFDFKNSTITINKTWGYKKDSPSGFGLTKNEQSNRIIKMDKKTMNYFQELFNNTPSNIHDLVFFSPESKYKVISNTNTNKLLKKLLSELNIEPITVHGLRHTHASVLIYLKASIHYVSERLGHSDIETTLKEYTHVLKELRLQDEQLTMDIFESMAA</sequence>
<keyword evidence="3 5" id="KW-0238">DNA-binding</keyword>
<dbReference type="AlphaFoldDB" id="A0A942UMX8"/>
<dbReference type="InterPro" id="IPR002104">
    <property type="entry name" value="Integrase_catalytic"/>
</dbReference>
<dbReference type="InterPro" id="IPR050808">
    <property type="entry name" value="Phage_Integrase"/>
</dbReference>
<dbReference type="PROSITE" id="PS51898">
    <property type="entry name" value="TYR_RECOMBINASE"/>
    <property type="match status" value="1"/>
</dbReference>
<evidence type="ECO:0000313" key="8">
    <source>
        <dbReference type="EMBL" id="MBS4221861.1"/>
    </source>
</evidence>
<proteinExistence type="inferred from homology"/>
<dbReference type="Pfam" id="PF14659">
    <property type="entry name" value="Phage_int_SAM_3"/>
    <property type="match status" value="1"/>
</dbReference>
<comment type="similarity">
    <text evidence="1">Belongs to the 'phage' integrase family.</text>
</comment>
<dbReference type="InterPro" id="IPR013762">
    <property type="entry name" value="Integrase-like_cat_sf"/>
</dbReference>
<dbReference type="InterPro" id="IPR011010">
    <property type="entry name" value="DNA_brk_join_enz"/>
</dbReference>
<reference evidence="8 9" key="1">
    <citation type="submission" date="2021-05" db="EMBL/GenBank/DDBJ databases">
        <title>Novel Bacillus species.</title>
        <authorList>
            <person name="Liu G."/>
        </authorList>
    </citation>
    <scope>NUCLEOTIDE SEQUENCE [LARGE SCALE GENOMIC DNA]</scope>
    <source>
        <strain evidence="8 9">FJAT-49682</strain>
    </source>
</reference>
<keyword evidence="9" id="KW-1185">Reference proteome</keyword>
<dbReference type="EMBL" id="JAGYPN010000001">
    <property type="protein sequence ID" value="MBS4221861.1"/>
    <property type="molecule type" value="Genomic_DNA"/>
</dbReference>
<organism evidence="8 9">
    <name type="scientific">Lederbergia citrea</name>
    <dbReference type="NCBI Taxonomy" id="2833581"/>
    <lineage>
        <taxon>Bacteria</taxon>
        <taxon>Bacillati</taxon>
        <taxon>Bacillota</taxon>
        <taxon>Bacilli</taxon>
        <taxon>Bacillales</taxon>
        <taxon>Bacillaceae</taxon>
        <taxon>Lederbergia</taxon>
    </lineage>
</organism>
<dbReference type="PANTHER" id="PTHR30629:SF2">
    <property type="entry name" value="PROPHAGE INTEGRASE INTS-RELATED"/>
    <property type="match status" value="1"/>
</dbReference>
<accession>A0A942UMX8</accession>
<dbReference type="Gene3D" id="1.10.150.130">
    <property type="match status" value="1"/>
</dbReference>
<dbReference type="CDD" id="cd01189">
    <property type="entry name" value="INT_ICEBs1_C_like"/>
    <property type="match status" value="1"/>
</dbReference>
<evidence type="ECO:0000256" key="4">
    <source>
        <dbReference type="ARBA" id="ARBA00023172"/>
    </source>
</evidence>
<protein>
    <submittedName>
        <fullName evidence="8">Site-specific integrase</fullName>
    </submittedName>
</protein>
<feature type="domain" description="Core-binding (CB)" evidence="7">
    <location>
        <begin position="65"/>
        <end position="146"/>
    </location>
</feature>
<dbReference type="Pfam" id="PF00589">
    <property type="entry name" value="Phage_integrase"/>
    <property type="match status" value="1"/>
</dbReference>
<dbReference type="PANTHER" id="PTHR30629">
    <property type="entry name" value="PROPHAGE INTEGRASE"/>
    <property type="match status" value="1"/>
</dbReference>
<evidence type="ECO:0000259" key="6">
    <source>
        <dbReference type="PROSITE" id="PS51898"/>
    </source>
</evidence>
<dbReference type="InterPro" id="IPR004107">
    <property type="entry name" value="Integrase_SAM-like_N"/>
</dbReference>
<evidence type="ECO:0000313" key="9">
    <source>
        <dbReference type="Proteomes" id="UP000676456"/>
    </source>
</evidence>
<dbReference type="InterPro" id="IPR044068">
    <property type="entry name" value="CB"/>
</dbReference>
<name>A0A942UMX8_9BACI</name>
<evidence type="ECO:0000256" key="5">
    <source>
        <dbReference type="PROSITE-ProRule" id="PRU01248"/>
    </source>
</evidence>
<dbReference type="PROSITE" id="PS51900">
    <property type="entry name" value="CB"/>
    <property type="match status" value="1"/>
</dbReference>
<keyword evidence="2" id="KW-0229">DNA integration</keyword>
<evidence type="ECO:0000256" key="1">
    <source>
        <dbReference type="ARBA" id="ARBA00008857"/>
    </source>
</evidence>
<dbReference type="GO" id="GO:0006310">
    <property type="term" value="P:DNA recombination"/>
    <property type="evidence" value="ECO:0007669"/>
    <property type="project" value="UniProtKB-KW"/>
</dbReference>
<dbReference type="InterPro" id="IPR010998">
    <property type="entry name" value="Integrase_recombinase_N"/>
</dbReference>
<evidence type="ECO:0000259" key="7">
    <source>
        <dbReference type="PROSITE" id="PS51900"/>
    </source>
</evidence>
<gene>
    <name evidence="8" type="ORF">KHA91_03700</name>
</gene>
<keyword evidence="4" id="KW-0233">DNA recombination</keyword>
<dbReference type="InterPro" id="IPR028259">
    <property type="entry name" value="AP2-like_int_N"/>
</dbReference>
<dbReference type="RefSeq" id="WP_213096850.1">
    <property type="nucleotide sequence ID" value="NZ_JAGYPN010000001.1"/>
</dbReference>
<evidence type="ECO:0000256" key="3">
    <source>
        <dbReference type="ARBA" id="ARBA00023125"/>
    </source>
</evidence>
<dbReference type="GO" id="GO:0003677">
    <property type="term" value="F:DNA binding"/>
    <property type="evidence" value="ECO:0007669"/>
    <property type="project" value="UniProtKB-UniRule"/>
</dbReference>
<dbReference type="Pfam" id="PF14657">
    <property type="entry name" value="Arm-DNA-bind_4"/>
    <property type="match status" value="1"/>
</dbReference>
<comment type="caution">
    <text evidence="8">The sequence shown here is derived from an EMBL/GenBank/DDBJ whole genome shotgun (WGS) entry which is preliminary data.</text>
</comment>
<evidence type="ECO:0000256" key="2">
    <source>
        <dbReference type="ARBA" id="ARBA00022908"/>
    </source>
</evidence>
<dbReference type="Gene3D" id="1.10.443.10">
    <property type="entry name" value="Intergrase catalytic core"/>
    <property type="match status" value="1"/>
</dbReference>
<dbReference type="GO" id="GO:0015074">
    <property type="term" value="P:DNA integration"/>
    <property type="evidence" value="ECO:0007669"/>
    <property type="project" value="UniProtKB-KW"/>
</dbReference>
<feature type="domain" description="Tyr recombinase" evidence="6">
    <location>
        <begin position="170"/>
        <end position="366"/>
    </location>
</feature>
<dbReference type="Proteomes" id="UP000676456">
    <property type="component" value="Unassembled WGS sequence"/>
</dbReference>